<proteinExistence type="predicted"/>
<dbReference type="Proteomes" id="UP001484239">
    <property type="component" value="Unassembled WGS sequence"/>
</dbReference>
<dbReference type="EMBL" id="JBBHLI010000001">
    <property type="protein sequence ID" value="MEK9500023.1"/>
    <property type="molecule type" value="Genomic_DNA"/>
</dbReference>
<comment type="caution">
    <text evidence="1">The sequence shown here is derived from an EMBL/GenBank/DDBJ whole genome shotgun (WGS) entry which is preliminary data.</text>
</comment>
<organism evidence="1 2">
    <name type="scientific">Gaopeijia maritima</name>
    <dbReference type="NCBI Taxonomy" id="3119007"/>
    <lineage>
        <taxon>Bacteria</taxon>
        <taxon>Pseudomonadati</taxon>
        <taxon>Gemmatimonadota</taxon>
        <taxon>Longimicrobiia</taxon>
        <taxon>Gaopeijiales</taxon>
        <taxon>Gaopeijiaceae</taxon>
        <taxon>Gaopeijia</taxon>
    </lineage>
</organism>
<evidence type="ECO:0000313" key="1">
    <source>
        <dbReference type="EMBL" id="MEK9500023.1"/>
    </source>
</evidence>
<reference evidence="1 2" key="1">
    <citation type="submission" date="2024-02" db="EMBL/GenBank/DDBJ databases">
        <title>A novel Gemmatimonadota bacterium.</title>
        <authorList>
            <person name="Du Z.-J."/>
            <person name="Ye Y.-Q."/>
        </authorList>
    </citation>
    <scope>NUCLEOTIDE SEQUENCE [LARGE SCALE GENOMIC DNA]</scope>
    <source>
        <strain evidence="1 2">DH-20</strain>
    </source>
</reference>
<keyword evidence="2" id="KW-1185">Reference proteome</keyword>
<protein>
    <recommendedName>
        <fullName evidence="3">Translation initiation factor 2</fullName>
    </recommendedName>
</protein>
<dbReference type="RefSeq" id="WP_405277765.1">
    <property type="nucleotide sequence ID" value="NZ_CP144380.1"/>
</dbReference>
<accession>A0ABU9E5L9</accession>
<evidence type="ECO:0008006" key="3">
    <source>
        <dbReference type="Google" id="ProtNLM"/>
    </source>
</evidence>
<evidence type="ECO:0000313" key="2">
    <source>
        <dbReference type="Proteomes" id="UP001484239"/>
    </source>
</evidence>
<sequence length="153" mass="16502">MIRSALTLTAVLFFGSGCYTWHEVAPESLAPGVDVRVTLDRQTALQRLEESGEELRTTVAGTVTDQTDDRSIGLTTRVRGSAFNQFEMLPRAGVLRIEEKRFSAARTGGLAALGVGATIAILSVIEGQTDEGIDGPPIDESRRVRIPIFSIGR</sequence>
<dbReference type="PROSITE" id="PS51257">
    <property type="entry name" value="PROKAR_LIPOPROTEIN"/>
    <property type="match status" value="1"/>
</dbReference>
<name>A0ABU9E5L9_9BACT</name>
<gene>
    <name evidence="1" type="ORF">WI372_03365</name>
</gene>